<protein>
    <recommendedName>
        <fullName evidence="4">FtsX-like permease family protein</fullName>
    </recommendedName>
</protein>
<name>A0A1H0RWF7_9ACTN</name>
<evidence type="ECO:0000313" key="3">
    <source>
        <dbReference type="Proteomes" id="UP000199088"/>
    </source>
</evidence>
<reference evidence="3" key="1">
    <citation type="submission" date="2016-10" db="EMBL/GenBank/DDBJ databases">
        <authorList>
            <person name="Varghese N."/>
            <person name="Submissions S."/>
        </authorList>
    </citation>
    <scope>NUCLEOTIDE SEQUENCE [LARGE SCALE GENOMIC DNA]</scope>
    <source>
        <strain evidence="3">DSM 45843</strain>
    </source>
</reference>
<dbReference type="EMBL" id="FNIR01000012">
    <property type="protein sequence ID" value="SDP33745.1"/>
    <property type="molecule type" value="Genomic_DNA"/>
</dbReference>
<feature type="transmembrane region" description="Helical" evidence="1">
    <location>
        <begin position="29"/>
        <end position="48"/>
    </location>
</feature>
<dbReference type="RefSeq" id="WP_091247823.1">
    <property type="nucleotide sequence ID" value="NZ_FNIR01000012.1"/>
</dbReference>
<feature type="transmembrane region" description="Helical" evidence="1">
    <location>
        <begin position="385"/>
        <end position="406"/>
    </location>
</feature>
<feature type="transmembrane region" description="Helical" evidence="1">
    <location>
        <begin position="135"/>
        <end position="157"/>
    </location>
</feature>
<proteinExistence type="predicted"/>
<organism evidence="2 3">
    <name type="scientific">Klenkia soli</name>
    <dbReference type="NCBI Taxonomy" id="1052260"/>
    <lineage>
        <taxon>Bacteria</taxon>
        <taxon>Bacillati</taxon>
        <taxon>Actinomycetota</taxon>
        <taxon>Actinomycetes</taxon>
        <taxon>Geodermatophilales</taxon>
        <taxon>Geodermatophilaceae</taxon>
        <taxon>Klenkia</taxon>
    </lineage>
</organism>
<evidence type="ECO:0000313" key="2">
    <source>
        <dbReference type="EMBL" id="SDP33745.1"/>
    </source>
</evidence>
<dbReference type="Proteomes" id="UP000199088">
    <property type="component" value="Unassembled WGS sequence"/>
</dbReference>
<feature type="transmembrane region" description="Helical" evidence="1">
    <location>
        <begin position="210"/>
        <end position="232"/>
    </location>
</feature>
<keyword evidence="1" id="KW-0472">Membrane</keyword>
<feature type="transmembrane region" description="Helical" evidence="1">
    <location>
        <begin position="273"/>
        <end position="306"/>
    </location>
</feature>
<feature type="transmembrane region" description="Helical" evidence="1">
    <location>
        <begin position="177"/>
        <end position="198"/>
    </location>
</feature>
<feature type="transmembrane region" description="Helical" evidence="1">
    <location>
        <begin position="412"/>
        <end position="438"/>
    </location>
</feature>
<dbReference type="AlphaFoldDB" id="A0A1H0RWF7"/>
<gene>
    <name evidence="2" type="ORF">SAMN05660199_03655</name>
</gene>
<evidence type="ECO:0008006" key="4">
    <source>
        <dbReference type="Google" id="ProtNLM"/>
    </source>
</evidence>
<feature type="transmembrane region" description="Helical" evidence="1">
    <location>
        <begin position="326"/>
        <end position="352"/>
    </location>
</feature>
<evidence type="ECO:0000256" key="1">
    <source>
        <dbReference type="SAM" id="Phobius"/>
    </source>
</evidence>
<accession>A0A1H0RWF7</accession>
<feature type="transmembrane region" description="Helical" evidence="1">
    <location>
        <begin position="238"/>
        <end position="261"/>
    </location>
</feature>
<sequence>MSTSDAARWPALWAIARTGALSSRTRSRVVALGSAGAGALLLTVLAVLRTPARPVPTGQEVVVVDTYYDPGFSPLVTSAEIRVGVLTGILLVTAAALALVGQALTTGSVRRRRTTRALGLVGVTPGELRAVSALALVRAGLAGGLLAAPLYLVLWAALGPAADPVFRLLPAIGWPDLLGWVVVVLACGGLAAAAGAVTGTARTWLPPLRWVVLGLVTALVAAVAAVPVLGTWDRRAGVAGVGLVVALLLALALTTGTGWAYHRAARLLRSGTAGAVLTAAGLTAAAGPIGTAAAVCLLAGLALGVSSTLLATTLATPVDSVYAGQLPGIALTATAAGSALLIALATATLGAVDDLATHRRTWAATAALGAEPELLHRVHARRLRIATVVPTTTGAAAGALLGTAVTGAGGELIPLTAAVVLSCVATTAGVVLGLSALVSTLLRGRLARAVDPHALRVA</sequence>
<feature type="transmembrane region" description="Helical" evidence="1">
    <location>
        <begin position="81"/>
        <end position="104"/>
    </location>
</feature>
<keyword evidence="1" id="KW-1133">Transmembrane helix</keyword>
<keyword evidence="3" id="KW-1185">Reference proteome</keyword>
<keyword evidence="1" id="KW-0812">Transmembrane</keyword>
<dbReference type="STRING" id="1052260.SAMN05660199_03655"/>